<proteinExistence type="inferred from homology"/>
<dbReference type="InterPro" id="IPR005135">
    <property type="entry name" value="Endo/exonuclease/phosphatase"/>
</dbReference>
<dbReference type="Pfam" id="PF03372">
    <property type="entry name" value="Exo_endo_phos"/>
    <property type="match status" value="1"/>
</dbReference>
<dbReference type="AlphaFoldDB" id="A0A3M6T9M6"/>
<protein>
    <recommendedName>
        <fullName evidence="2">sphingomyelin phosphodiesterase</fullName>
        <ecNumber evidence="2">3.1.4.12</ecNumber>
    </recommendedName>
</protein>
<dbReference type="Proteomes" id="UP000275408">
    <property type="component" value="Unassembled WGS sequence"/>
</dbReference>
<dbReference type="PANTHER" id="PTHR16320">
    <property type="entry name" value="SPHINGOMYELINASE FAMILY MEMBER"/>
    <property type="match status" value="1"/>
</dbReference>
<dbReference type="Gene3D" id="3.60.10.10">
    <property type="entry name" value="Endonuclease/exonuclease/phosphatase"/>
    <property type="match status" value="1"/>
</dbReference>
<accession>A0A3M6T9M6</accession>
<gene>
    <name evidence="5" type="ORF">pdam_00012302</name>
</gene>
<name>A0A3M6T9M6_POCDA</name>
<dbReference type="EC" id="3.1.4.12" evidence="2"/>
<feature type="domain" description="Endonuclease/exonuclease/phosphatase" evidence="4">
    <location>
        <begin position="71"/>
        <end position="314"/>
    </location>
</feature>
<comment type="similarity">
    <text evidence="1">Belongs to the neutral sphingomyelinase family.</text>
</comment>
<feature type="transmembrane region" description="Helical" evidence="3">
    <location>
        <begin position="20"/>
        <end position="41"/>
    </location>
</feature>
<keyword evidence="3" id="KW-1133">Transmembrane helix</keyword>
<dbReference type="SUPFAM" id="SSF56219">
    <property type="entry name" value="DNase I-like"/>
    <property type="match status" value="1"/>
</dbReference>
<evidence type="ECO:0000313" key="5">
    <source>
        <dbReference type="EMBL" id="RMX38008.1"/>
    </source>
</evidence>
<evidence type="ECO:0000256" key="1">
    <source>
        <dbReference type="ARBA" id="ARBA00006335"/>
    </source>
</evidence>
<evidence type="ECO:0000313" key="6">
    <source>
        <dbReference type="Proteomes" id="UP000275408"/>
    </source>
</evidence>
<reference evidence="5 6" key="1">
    <citation type="journal article" date="2018" name="Sci. Rep.">
        <title>Comparative analysis of the Pocillopora damicornis genome highlights role of immune system in coral evolution.</title>
        <authorList>
            <person name="Cunning R."/>
            <person name="Bay R.A."/>
            <person name="Gillette P."/>
            <person name="Baker A.C."/>
            <person name="Traylor-Knowles N."/>
        </authorList>
    </citation>
    <scope>NUCLEOTIDE SEQUENCE [LARGE SCALE GENOMIC DNA]</scope>
    <source>
        <strain evidence="5">RSMAS</strain>
        <tissue evidence="5">Whole animal</tissue>
    </source>
</reference>
<evidence type="ECO:0000256" key="2">
    <source>
        <dbReference type="ARBA" id="ARBA00012369"/>
    </source>
</evidence>
<sequence length="323" mass="36651">MEMENTSQSLWDYLKPTLVIGALAAAIFLFGSNIWSGGLSYEKRMLFRHIVQESNRIEQHTLTHRKNLRLVTYNLWCDFLKPHTILSLEERIECLAEGINDFDIVLIQEAYVLNAGVAVITKCATLMVAAMTKRGFRYRTSIADFTAPYVGQSGGIVIFSRIPLVNTTSRSYLNYSILQVTDYRGFVVGEFSVNSQRLYVINTHLDPHGVNARLSQARELAAALQEFNSDSHFIVAGDFNIDNHHPTTSEKSDEYQQLLKIMRQVGLQSVFPERMETNQDGGNYDAIFISSKVSVVRKEIIKLETRKNESVSDHFGLTIELEL</sequence>
<keyword evidence="3" id="KW-0812">Transmembrane</keyword>
<dbReference type="PANTHER" id="PTHR16320:SF23">
    <property type="entry name" value="SPHINGOMYELINASE C 1"/>
    <property type="match status" value="1"/>
</dbReference>
<dbReference type="OrthoDB" id="415448at2759"/>
<evidence type="ECO:0000256" key="3">
    <source>
        <dbReference type="SAM" id="Phobius"/>
    </source>
</evidence>
<comment type="caution">
    <text evidence="5">The sequence shown here is derived from an EMBL/GenBank/DDBJ whole genome shotgun (WGS) entry which is preliminary data.</text>
</comment>
<organism evidence="5 6">
    <name type="scientific">Pocillopora damicornis</name>
    <name type="common">Cauliflower coral</name>
    <name type="synonym">Millepora damicornis</name>
    <dbReference type="NCBI Taxonomy" id="46731"/>
    <lineage>
        <taxon>Eukaryota</taxon>
        <taxon>Metazoa</taxon>
        <taxon>Cnidaria</taxon>
        <taxon>Anthozoa</taxon>
        <taxon>Hexacorallia</taxon>
        <taxon>Scleractinia</taxon>
        <taxon>Astrocoeniina</taxon>
        <taxon>Pocilloporidae</taxon>
        <taxon>Pocillopora</taxon>
    </lineage>
</organism>
<keyword evidence="6" id="KW-1185">Reference proteome</keyword>
<dbReference type="InterPro" id="IPR036691">
    <property type="entry name" value="Endo/exonu/phosph_ase_sf"/>
</dbReference>
<evidence type="ECO:0000259" key="4">
    <source>
        <dbReference type="Pfam" id="PF03372"/>
    </source>
</evidence>
<dbReference type="OMA" id="HTDAHKE"/>
<dbReference type="EMBL" id="RCHS01004059">
    <property type="protein sequence ID" value="RMX38008.1"/>
    <property type="molecule type" value="Genomic_DNA"/>
</dbReference>
<dbReference type="GO" id="GO:0004767">
    <property type="term" value="F:sphingomyelin phosphodiesterase activity"/>
    <property type="evidence" value="ECO:0007669"/>
    <property type="project" value="UniProtKB-EC"/>
</dbReference>
<dbReference type="InterPro" id="IPR038772">
    <property type="entry name" value="Sph/SMPD2-like"/>
</dbReference>
<keyword evidence="3" id="KW-0472">Membrane</keyword>